<reference evidence="10" key="1">
    <citation type="journal article" date="2014" name="Int. J. Syst. Evol. Microbiol.">
        <title>Complete genome sequence of Corynebacterium casei LMG S-19264T (=DSM 44701T), isolated from a smear-ripened cheese.</title>
        <authorList>
            <consortium name="US DOE Joint Genome Institute (JGI-PGF)"/>
            <person name="Walter F."/>
            <person name="Albersmeier A."/>
            <person name="Kalinowski J."/>
            <person name="Ruckert C."/>
        </authorList>
    </citation>
    <scope>NUCLEOTIDE SEQUENCE</scope>
    <source>
        <strain evidence="10">CGMCC 1.15254</strain>
    </source>
</reference>
<keyword evidence="2 8" id="KW-0949">S-adenosyl-L-methionine</keyword>
<dbReference type="InterPro" id="IPR007197">
    <property type="entry name" value="rSAM"/>
</dbReference>
<evidence type="ECO:0000256" key="2">
    <source>
        <dbReference type="ARBA" id="ARBA00022691"/>
    </source>
</evidence>
<name>A0A917BZQ5_9PROT</name>
<feature type="binding site" evidence="8">
    <location>
        <position position="83"/>
    </location>
    <ligand>
        <name>S-adenosyl-L-methionine</name>
        <dbReference type="ChEBI" id="CHEBI:59789"/>
    </ligand>
</feature>
<comment type="cofactor">
    <cofactor evidence="8">
        <name>Mg(2+)</name>
        <dbReference type="ChEBI" id="CHEBI:18420"/>
    </cofactor>
</comment>
<dbReference type="Pfam" id="PF04055">
    <property type="entry name" value="Radical_SAM"/>
    <property type="match status" value="1"/>
</dbReference>
<evidence type="ECO:0000256" key="7">
    <source>
        <dbReference type="ARBA" id="ARBA00023239"/>
    </source>
</evidence>
<comment type="similarity">
    <text evidence="8">Belongs to the radical SAM superfamily. 7-carboxy-7-deazaguanine synthase family.</text>
</comment>
<evidence type="ECO:0000256" key="4">
    <source>
        <dbReference type="ARBA" id="ARBA00022842"/>
    </source>
</evidence>
<keyword evidence="8" id="KW-0671">Queuosine biosynthesis</keyword>
<feature type="binding site" evidence="8">
    <location>
        <position position="38"/>
    </location>
    <ligand>
        <name>[4Fe-4S] cluster</name>
        <dbReference type="ChEBI" id="CHEBI:49883"/>
        <note>4Fe-4S-S-AdoMet</note>
    </ligand>
</feature>
<feature type="binding site" evidence="8">
    <location>
        <position position="30"/>
    </location>
    <ligand>
        <name>substrate</name>
    </ligand>
</feature>
<feature type="binding site" evidence="8">
    <location>
        <position position="34"/>
    </location>
    <ligand>
        <name>[4Fe-4S] cluster</name>
        <dbReference type="ChEBI" id="CHEBI:49883"/>
        <note>4Fe-4S-S-AdoMet</note>
    </ligand>
</feature>
<dbReference type="Proteomes" id="UP000632498">
    <property type="component" value="Unassembled WGS sequence"/>
</dbReference>
<comment type="function">
    <text evidence="8">Catalyzes the complex heterocyclic radical-mediated conversion of 6-carboxy-5,6,7,8-tetrahydropterin (CPH4) to 7-carboxy-7-deazaguanine (CDG), a step common to the biosynthetic pathways of all 7-deazapurine-containing compounds.</text>
</comment>
<dbReference type="GO" id="GO:1904047">
    <property type="term" value="F:S-adenosyl-L-methionine binding"/>
    <property type="evidence" value="ECO:0007669"/>
    <property type="project" value="UniProtKB-UniRule"/>
</dbReference>
<comment type="cofactor">
    <cofactor evidence="8">
        <name>S-adenosyl-L-methionine</name>
        <dbReference type="ChEBI" id="CHEBI:59789"/>
    </cofactor>
    <text evidence="8">Binds 1 S-adenosyl-L-methionine per subunit.</text>
</comment>
<dbReference type="InterPro" id="IPR017742">
    <property type="entry name" value="Deazaguanine_synth"/>
</dbReference>
<dbReference type="Gene3D" id="3.20.20.70">
    <property type="entry name" value="Aldolase class I"/>
    <property type="match status" value="1"/>
</dbReference>
<protein>
    <recommendedName>
        <fullName evidence="8">7-carboxy-7-deazaguanine synthase</fullName>
        <shortName evidence="8">CDG synthase</shortName>
        <ecNumber evidence="8">4.3.99.3</ecNumber>
    </recommendedName>
    <alternativeName>
        <fullName evidence="8">Queuosine biosynthesis protein QueE</fullName>
    </alternativeName>
</protein>
<dbReference type="GO" id="GO:0016840">
    <property type="term" value="F:carbon-nitrogen lyase activity"/>
    <property type="evidence" value="ECO:0007669"/>
    <property type="project" value="UniProtKB-UniRule"/>
</dbReference>
<feature type="binding site" evidence="8">
    <location>
        <position position="41"/>
    </location>
    <ligand>
        <name>[4Fe-4S] cluster</name>
        <dbReference type="ChEBI" id="CHEBI:49883"/>
        <note>4Fe-4S-S-AdoMet</note>
    </ligand>
</feature>
<evidence type="ECO:0000256" key="5">
    <source>
        <dbReference type="ARBA" id="ARBA00023004"/>
    </source>
</evidence>
<dbReference type="HAMAP" id="MF_00917">
    <property type="entry name" value="QueE"/>
    <property type="match status" value="1"/>
</dbReference>
<keyword evidence="3 8" id="KW-0479">Metal-binding</keyword>
<dbReference type="GO" id="GO:0000287">
    <property type="term" value="F:magnesium ion binding"/>
    <property type="evidence" value="ECO:0007669"/>
    <property type="project" value="UniProtKB-UniRule"/>
</dbReference>
<dbReference type="GO" id="GO:0051539">
    <property type="term" value="F:4 iron, 4 sulfur cluster binding"/>
    <property type="evidence" value="ECO:0007669"/>
    <property type="project" value="UniProtKB-UniRule"/>
</dbReference>
<keyword evidence="6 8" id="KW-0411">Iron-sulfur</keyword>
<comment type="catalytic activity">
    <reaction evidence="8">
        <text>6-carboxy-5,6,7,8-tetrahydropterin + H(+) = 7-carboxy-7-carbaguanine + NH4(+)</text>
        <dbReference type="Rhea" id="RHEA:27974"/>
        <dbReference type="ChEBI" id="CHEBI:15378"/>
        <dbReference type="ChEBI" id="CHEBI:28938"/>
        <dbReference type="ChEBI" id="CHEBI:61032"/>
        <dbReference type="ChEBI" id="CHEBI:61036"/>
        <dbReference type="EC" id="4.3.99.3"/>
    </reaction>
</comment>
<evidence type="ECO:0000313" key="11">
    <source>
        <dbReference type="Proteomes" id="UP000632498"/>
    </source>
</evidence>
<feature type="binding site" evidence="8">
    <location>
        <position position="81"/>
    </location>
    <ligand>
        <name>substrate</name>
    </ligand>
</feature>
<dbReference type="EMBL" id="BMHV01000008">
    <property type="protein sequence ID" value="GGF61021.1"/>
    <property type="molecule type" value="Genomic_DNA"/>
</dbReference>
<evidence type="ECO:0000256" key="6">
    <source>
        <dbReference type="ARBA" id="ARBA00023014"/>
    </source>
</evidence>
<dbReference type="PANTHER" id="PTHR42836:SF1">
    <property type="entry name" value="7-CARBOXY-7-DEAZAGUANINE SYNTHASE"/>
    <property type="match status" value="1"/>
</dbReference>
<comment type="pathway">
    <text evidence="8">Purine metabolism; 7-cyano-7-deazaguanine biosynthesis.</text>
</comment>
<dbReference type="SUPFAM" id="SSF102114">
    <property type="entry name" value="Radical SAM enzymes"/>
    <property type="match status" value="1"/>
</dbReference>
<evidence type="ECO:0000256" key="1">
    <source>
        <dbReference type="ARBA" id="ARBA00022485"/>
    </source>
</evidence>
<comment type="caution">
    <text evidence="10">The sequence shown here is derived from an EMBL/GenBank/DDBJ whole genome shotgun (WGS) entry which is preliminary data.</text>
</comment>
<comment type="caution">
    <text evidence="8">Lacks conserved residue(s) required for the propagation of feature annotation.</text>
</comment>
<dbReference type="InterPro" id="IPR058240">
    <property type="entry name" value="rSAM_sf"/>
</dbReference>
<comment type="subunit">
    <text evidence="8">Homodimer.</text>
</comment>
<dbReference type="SFLD" id="SFLDS00029">
    <property type="entry name" value="Radical_SAM"/>
    <property type="match status" value="1"/>
</dbReference>
<dbReference type="SFLD" id="SFLDF00357">
    <property type="entry name" value="ExsD-like"/>
    <property type="match status" value="1"/>
</dbReference>
<feature type="binding site" evidence="8">
    <location>
        <begin position="126"/>
        <end position="128"/>
    </location>
    <ligand>
        <name>S-adenosyl-L-methionine</name>
        <dbReference type="ChEBI" id="CHEBI:59789"/>
    </ligand>
</feature>
<comment type="cofactor">
    <cofactor evidence="8">
        <name>[4Fe-4S] cluster</name>
        <dbReference type="ChEBI" id="CHEBI:49883"/>
    </cofactor>
    <text evidence="8">Binds 1 [4Fe-4S] cluster. The cluster is coordinated with 3 cysteines and an exchangeable S-adenosyl-L-methionine.</text>
</comment>
<keyword evidence="1 8" id="KW-0004">4Fe-4S</keyword>
<gene>
    <name evidence="10" type="primary">exsE</name>
    <name evidence="8" type="synonym">queE</name>
    <name evidence="10" type="ORF">GCM10011332_13520</name>
</gene>
<evidence type="ECO:0000259" key="9">
    <source>
        <dbReference type="PROSITE" id="PS51918"/>
    </source>
</evidence>
<proteinExistence type="inferred from homology"/>
<keyword evidence="11" id="KW-1185">Reference proteome</keyword>
<feature type="binding site" evidence="8">
    <location>
        <begin position="40"/>
        <end position="42"/>
    </location>
    <ligand>
        <name>S-adenosyl-L-methionine</name>
        <dbReference type="ChEBI" id="CHEBI:59789"/>
    </ligand>
</feature>
<dbReference type="InterPro" id="IPR024924">
    <property type="entry name" value="7-CO-7-deazaguanine_synth-like"/>
</dbReference>
<dbReference type="PIRSF" id="PIRSF000370">
    <property type="entry name" value="QueE"/>
    <property type="match status" value="1"/>
</dbReference>
<evidence type="ECO:0000313" key="10">
    <source>
        <dbReference type="EMBL" id="GGF61021.1"/>
    </source>
</evidence>
<dbReference type="AlphaFoldDB" id="A0A917BZQ5"/>
<accession>A0A917BZQ5</accession>
<feature type="binding site" evidence="8">
    <location>
        <position position="43"/>
    </location>
    <ligand>
        <name>Mg(2+)</name>
        <dbReference type="ChEBI" id="CHEBI:18420"/>
    </ligand>
</feature>
<dbReference type="InterPro" id="IPR013785">
    <property type="entry name" value="Aldolase_TIM"/>
</dbReference>
<feature type="binding site" evidence="8">
    <location>
        <begin position="15"/>
        <end position="17"/>
    </location>
    <ligand>
        <name>substrate</name>
    </ligand>
</feature>
<keyword evidence="5 8" id="KW-0408">Iron</keyword>
<reference evidence="10" key="2">
    <citation type="submission" date="2020-09" db="EMBL/GenBank/DDBJ databases">
        <authorList>
            <person name="Sun Q."/>
            <person name="Zhou Y."/>
        </authorList>
    </citation>
    <scope>NUCLEOTIDE SEQUENCE</scope>
    <source>
        <strain evidence="10">CGMCC 1.15254</strain>
    </source>
</reference>
<evidence type="ECO:0000256" key="8">
    <source>
        <dbReference type="HAMAP-Rule" id="MF_00917"/>
    </source>
</evidence>
<sequence length="237" mass="26526">MSKKLNICEIFGPTIQGEGAMMGRPTLFVRTGGCDYRCSWCDTMYAVDPKHSDQWQRMTTEEVMAEIERLSDQTPMHVTLSGGNPAMQPLEDLIDLGHSKGYQFALETQGSLARDWFKKLDQLTLSPKGPSAGVKTDWDVLDACVDLVEPYKQASMKVVIFDDADYAFAQKVQNRYPQLPLYLQAGNHMVDSNAPADIPGVLDRLRWLAEKVASDRWQSACVLPQLHVLAWGNMRGA</sequence>
<dbReference type="EC" id="4.3.99.3" evidence="8"/>
<feature type="domain" description="Radical SAM core" evidence="9">
    <location>
        <begin position="21"/>
        <end position="233"/>
    </location>
</feature>
<dbReference type="RefSeq" id="WP_229734264.1">
    <property type="nucleotide sequence ID" value="NZ_BMHV01000008.1"/>
</dbReference>
<organism evidence="10 11">
    <name type="scientific">Terasakiella brassicae</name>
    <dbReference type="NCBI Taxonomy" id="1634917"/>
    <lineage>
        <taxon>Bacteria</taxon>
        <taxon>Pseudomonadati</taxon>
        <taxon>Pseudomonadota</taxon>
        <taxon>Alphaproteobacteria</taxon>
        <taxon>Rhodospirillales</taxon>
        <taxon>Terasakiellaceae</taxon>
        <taxon>Terasakiella</taxon>
    </lineage>
</organism>
<keyword evidence="7 8" id="KW-0456">Lyase</keyword>
<keyword evidence="4 8" id="KW-0460">Magnesium</keyword>
<dbReference type="GO" id="GO:0008616">
    <property type="term" value="P:tRNA queuosine(34) biosynthetic process"/>
    <property type="evidence" value="ECO:0007669"/>
    <property type="project" value="UniProtKB-UniRule"/>
</dbReference>
<dbReference type="NCBIfam" id="TIGR03365">
    <property type="entry name" value="Bsubt_queE"/>
    <property type="match status" value="1"/>
</dbReference>
<evidence type="ECO:0000256" key="3">
    <source>
        <dbReference type="ARBA" id="ARBA00022723"/>
    </source>
</evidence>
<dbReference type="PANTHER" id="PTHR42836">
    <property type="entry name" value="7-CARBOXY-7-DEAZAGUANINE SYNTHASE"/>
    <property type="match status" value="1"/>
</dbReference>
<dbReference type="PROSITE" id="PS51918">
    <property type="entry name" value="RADICAL_SAM"/>
    <property type="match status" value="1"/>
</dbReference>